<evidence type="ECO:0000259" key="4">
    <source>
        <dbReference type="PROSITE" id="PS50072"/>
    </source>
</evidence>
<evidence type="ECO:0000256" key="2">
    <source>
        <dbReference type="ARBA" id="ARBA00023235"/>
    </source>
</evidence>
<comment type="function">
    <text evidence="3">PPIases accelerate the folding of proteins. It catalyzes the cis-trans isomerization of proline imidic peptide bonds in oligopeptides.</text>
</comment>
<dbReference type="GeneID" id="20220501"/>
<dbReference type="Proteomes" id="UP000002729">
    <property type="component" value="Unassembled WGS sequence"/>
</dbReference>
<dbReference type="InterPro" id="IPR002130">
    <property type="entry name" value="Cyclophilin-type_PPIase_dom"/>
</dbReference>
<dbReference type="GO" id="GO:0003755">
    <property type="term" value="F:peptidyl-prolyl cis-trans isomerase activity"/>
    <property type="evidence" value="ECO:0007669"/>
    <property type="project" value="UniProtKB-UniRule"/>
</dbReference>
<dbReference type="PROSITE" id="PS00170">
    <property type="entry name" value="CSA_PPIASE_1"/>
    <property type="match status" value="1"/>
</dbReference>
<dbReference type="InParanoid" id="F0YCM5"/>
<dbReference type="PRINTS" id="PR00153">
    <property type="entry name" value="CSAPPISMRASE"/>
</dbReference>
<dbReference type="InterPro" id="IPR029000">
    <property type="entry name" value="Cyclophilin-like_dom_sf"/>
</dbReference>
<dbReference type="Pfam" id="PF00160">
    <property type="entry name" value="Pro_isomerase"/>
    <property type="match status" value="1"/>
</dbReference>
<protein>
    <recommendedName>
        <fullName evidence="3">Peptidyl-prolyl cis-trans isomerase</fullName>
        <shortName evidence="3">PPIase</shortName>
        <ecNumber evidence="3">5.2.1.8</ecNumber>
    </recommendedName>
</protein>
<proteinExistence type="inferred from homology"/>
<feature type="domain" description="PPIase cyclophilin-type" evidence="4">
    <location>
        <begin position="1"/>
        <end position="156"/>
    </location>
</feature>
<dbReference type="eggNOG" id="KOG0882">
    <property type="taxonomic scope" value="Eukaryota"/>
</dbReference>
<accession>F0YCM5</accession>
<dbReference type="PROSITE" id="PS50072">
    <property type="entry name" value="CSA_PPIASE_2"/>
    <property type="match status" value="1"/>
</dbReference>
<dbReference type="Gene3D" id="2.40.100.10">
    <property type="entry name" value="Cyclophilin-like"/>
    <property type="match status" value="1"/>
</dbReference>
<feature type="non-terminal residue" evidence="5">
    <location>
        <position position="156"/>
    </location>
</feature>
<dbReference type="InterPro" id="IPR024936">
    <property type="entry name" value="Cyclophilin-type_PPIase"/>
</dbReference>
<dbReference type="AlphaFoldDB" id="F0YCM5"/>
<reference evidence="5 6" key="1">
    <citation type="journal article" date="2011" name="Proc. Natl. Acad. Sci. U.S.A.">
        <title>Niche of harmful alga Aureococcus anophagefferens revealed through ecogenomics.</title>
        <authorList>
            <person name="Gobler C.J."/>
            <person name="Berry D.L."/>
            <person name="Dyhrman S.T."/>
            <person name="Wilhelm S.W."/>
            <person name="Salamov A."/>
            <person name="Lobanov A.V."/>
            <person name="Zhang Y."/>
            <person name="Collier J.L."/>
            <person name="Wurch L.L."/>
            <person name="Kustka A.B."/>
            <person name="Dill B.D."/>
            <person name="Shah M."/>
            <person name="VerBerkmoes N.C."/>
            <person name="Kuo A."/>
            <person name="Terry A."/>
            <person name="Pangilinan J."/>
            <person name="Lindquist E.A."/>
            <person name="Lucas S."/>
            <person name="Paulsen I.T."/>
            <person name="Hattenrath-Lehmann T.K."/>
            <person name="Talmage S.C."/>
            <person name="Walker E.A."/>
            <person name="Koch F."/>
            <person name="Burson A.M."/>
            <person name="Marcoval M.A."/>
            <person name="Tang Y.Z."/>
            <person name="Lecleir G.R."/>
            <person name="Coyne K.J."/>
            <person name="Berg G.M."/>
            <person name="Bertrand E.M."/>
            <person name="Saito M.A."/>
            <person name="Gladyshev V.N."/>
            <person name="Grigoriev I.V."/>
        </authorList>
    </citation>
    <scope>NUCLEOTIDE SEQUENCE [LARGE SCALE GENOMIC DNA]</scope>
    <source>
        <strain evidence="6">CCMP 1984</strain>
    </source>
</reference>
<dbReference type="KEGG" id="aaf:AURANDRAFT_28252"/>
<dbReference type="GO" id="GO:0006457">
    <property type="term" value="P:protein folding"/>
    <property type="evidence" value="ECO:0007669"/>
    <property type="project" value="InterPro"/>
</dbReference>
<dbReference type="InterPro" id="IPR044665">
    <property type="entry name" value="E_coli_cyclophilin_A-like"/>
</dbReference>
<comment type="similarity">
    <text evidence="3">Belongs to the cyclophilin-type PPIase family.</text>
</comment>
<sequence>MDVKNYGSVVIELEDTKVPTTVDNFLSYVDDEYYDELVFHRVIKGFMIQGGGYDRQYEKQPTNDPIPLEADRGLDNDKGTIAMARTGDPDSATSQFFINTVDNGSLDPGMGRDGYCAFGTVVEGMDVVERIEGVATGSRNGMDDVPKATVVIERIR</sequence>
<dbReference type="EMBL" id="GL833132">
    <property type="protein sequence ID" value="EGB07152.1"/>
    <property type="molecule type" value="Genomic_DNA"/>
</dbReference>
<dbReference type="PIRSF" id="PIRSF001467">
    <property type="entry name" value="Peptidylpro_ismrse"/>
    <property type="match status" value="1"/>
</dbReference>
<dbReference type="EC" id="5.2.1.8" evidence="3"/>
<keyword evidence="2 3" id="KW-0413">Isomerase</keyword>
<comment type="catalytic activity">
    <reaction evidence="3">
        <text>[protein]-peptidylproline (omega=180) = [protein]-peptidylproline (omega=0)</text>
        <dbReference type="Rhea" id="RHEA:16237"/>
        <dbReference type="Rhea" id="RHEA-COMP:10747"/>
        <dbReference type="Rhea" id="RHEA-COMP:10748"/>
        <dbReference type="ChEBI" id="CHEBI:83833"/>
        <dbReference type="ChEBI" id="CHEBI:83834"/>
        <dbReference type="EC" id="5.2.1.8"/>
    </reaction>
</comment>
<evidence type="ECO:0000256" key="3">
    <source>
        <dbReference type="RuleBase" id="RU363019"/>
    </source>
</evidence>
<dbReference type="RefSeq" id="XP_009038377.1">
    <property type="nucleotide sequence ID" value="XM_009040129.1"/>
</dbReference>
<evidence type="ECO:0000313" key="5">
    <source>
        <dbReference type="EMBL" id="EGB07152.1"/>
    </source>
</evidence>
<name>F0YCM5_AURAN</name>
<organism evidence="6">
    <name type="scientific">Aureococcus anophagefferens</name>
    <name type="common">Harmful bloom alga</name>
    <dbReference type="NCBI Taxonomy" id="44056"/>
    <lineage>
        <taxon>Eukaryota</taxon>
        <taxon>Sar</taxon>
        <taxon>Stramenopiles</taxon>
        <taxon>Ochrophyta</taxon>
        <taxon>Pelagophyceae</taxon>
        <taxon>Pelagomonadales</taxon>
        <taxon>Pelagomonadaceae</taxon>
        <taxon>Aureococcus</taxon>
    </lineage>
</organism>
<gene>
    <name evidence="5" type="ORF">AURANDRAFT_28252</name>
</gene>
<evidence type="ECO:0000256" key="1">
    <source>
        <dbReference type="ARBA" id="ARBA00023110"/>
    </source>
</evidence>
<dbReference type="OrthoDB" id="10259919at2759"/>
<keyword evidence="1 3" id="KW-0697">Rotamase</keyword>
<evidence type="ECO:0000313" key="6">
    <source>
        <dbReference type="Proteomes" id="UP000002729"/>
    </source>
</evidence>
<dbReference type="PANTHER" id="PTHR43246">
    <property type="entry name" value="PEPTIDYL-PROLYL CIS-TRANS ISOMERASE CYP38, CHLOROPLASTIC"/>
    <property type="match status" value="1"/>
</dbReference>
<dbReference type="SUPFAM" id="SSF50891">
    <property type="entry name" value="Cyclophilin-like"/>
    <property type="match status" value="1"/>
</dbReference>
<dbReference type="InterPro" id="IPR020892">
    <property type="entry name" value="Cyclophilin-type_PPIase_CS"/>
</dbReference>
<keyword evidence="6" id="KW-1185">Reference proteome</keyword>